<evidence type="ECO:0000256" key="2">
    <source>
        <dbReference type="ARBA" id="ARBA00023134"/>
    </source>
</evidence>
<dbReference type="CDD" id="cd08771">
    <property type="entry name" value="DLP_1"/>
    <property type="match status" value="1"/>
</dbReference>
<dbReference type="GO" id="GO:0008017">
    <property type="term" value="F:microtubule binding"/>
    <property type="evidence" value="ECO:0007669"/>
    <property type="project" value="TreeGrafter"/>
</dbReference>
<dbReference type="InterPro" id="IPR000375">
    <property type="entry name" value="Dynamin_stalk"/>
</dbReference>
<dbReference type="Gene3D" id="3.40.50.300">
    <property type="entry name" value="P-loop containing nucleotide triphosphate hydrolases"/>
    <property type="match status" value="1"/>
</dbReference>
<keyword evidence="1" id="KW-0547">Nucleotide-binding</keyword>
<feature type="compositionally biased region" description="Low complexity" evidence="3">
    <location>
        <begin position="579"/>
        <end position="588"/>
    </location>
</feature>
<feature type="region of interest" description="Disordered" evidence="3">
    <location>
        <begin position="549"/>
        <end position="607"/>
    </location>
</feature>
<dbReference type="PRINTS" id="PR00195">
    <property type="entry name" value="DYNAMIN"/>
</dbReference>
<feature type="region of interest" description="Disordered" evidence="3">
    <location>
        <begin position="80"/>
        <end position="104"/>
    </location>
</feature>
<evidence type="ECO:0000259" key="4">
    <source>
        <dbReference type="PROSITE" id="PS51388"/>
    </source>
</evidence>
<dbReference type="InterPro" id="IPR001401">
    <property type="entry name" value="Dynamin_GTPase"/>
</dbReference>
<evidence type="ECO:0000313" key="6">
    <source>
        <dbReference type="Proteomes" id="UP000192596"/>
    </source>
</evidence>
<dbReference type="InParanoid" id="A0A1V8SHU2"/>
<dbReference type="SUPFAM" id="SSF52540">
    <property type="entry name" value="P-loop containing nucleoside triphosphate hydrolases"/>
    <property type="match status" value="1"/>
</dbReference>
<dbReference type="PANTHER" id="PTHR11566:SF131">
    <property type="entry name" value="GTPASE, PUTATIVE (AFU_ORTHOLOGUE AFUA_6G07630)-RELATED"/>
    <property type="match status" value="1"/>
</dbReference>
<dbReference type="GO" id="GO:0005886">
    <property type="term" value="C:plasma membrane"/>
    <property type="evidence" value="ECO:0007669"/>
    <property type="project" value="TreeGrafter"/>
</dbReference>
<sequence>MPESIKAEPIDYIFTTFPPVSRAQTIRSSSSTTPLPEPVMSSGNTTVADDALMADMNAHYTPHGSSDGTMEMDDVVLATSTPTVSQGTRSMPQRRQHDRGVGTSSAADIVHNTDALHTLALGSRELIKTIQSLSALNIEATLPSLPKFVVVGDQSAGKSSIIEACCDITLPRSEGTCTRCPFEITTTALTEGTDGAWRCTISLVSAYSYSPFALPQDAFHPWHATQRQITMFAVVTNKSQLEHQLKLAQLAILNPDKDPASFATLRDPSQATMIVGFSPNIIRLEVQAPEQPELSFFDLPGAINVHPDETQQHLVGFIKAVIESYLRDPQTKISLTCGADQDVENCTAFRFIKDSQAIDRCFGVLTKLDLVHISRMKIVERMLNRKDYALPQGSWFVTKQPSQSDLEAGISHEEARNIEHSFFNQPYWQRVVQDFPQQVGIGNLQQAISQIYTGTIRDHLPEIIERVNARYAAITQELAGFAEEPSHPASIVTSEVHKVQFAISVQLDPDGPAKNLYKRTLTKLINFATELHKLQPTIDWQTRGYVQPPFSVDDSSDDDATPSKVVNTPAPKVKGSKGSGSAVTSVGAGRKHQLPTRSTPGPTTARKLFANQTPSQASKSTIAPTAFTLAQIREEYDVSDPDPRATNSSHVTNSLTLTTLRPWTQSTTAALSRIQNDFLTSLTAIVNEILAPRLRTKFYATMQVLLATNAKSLFHKASLAINHALEKEQYRPMLTANTDRWKLLAAPVEAKLSEQRHRKRVEEHFDRVEAHLDASKHSSTELRLKRASEAVWRAANADPYTRYVPHLVKIVTYYGIAASRFADTVTGIVTFELCREFGETVEAVLKKGLKMGDDGACKKLLEEDPGRERMRLRLLEEKSRLEMARAELEKVGGLV</sequence>
<name>A0A1V8SHU2_9PEZI</name>
<accession>A0A1V8SHU2</accession>
<organism evidence="5 6">
    <name type="scientific">Cryoendolithus antarcticus</name>
    <dbReference type="NCBI Taxonomy" id="1507870"/>
    <lineage>
        <taxon>Eukaryota</taxon>
        <taxon>Fungi</taxon>
        <taxon>Dikarya</taxon>
        <taxon>Ascomycota</taxon>
        <taxon>Pezizomycotina</taxon>
        <taxon>Dothideomycetes</taxon>
        <taxon>Dothideomycetidae</taxon>
        <taxon>Cladosporiales</taxon>
        <taxon>Cladosporiaceae</taxon>
        <taxon>Cryoendolithus</taxon>
    </lineage>
</organism>
<dbReference type="PROSITE" id="PS51388">
    <property type="entry name" value="GED"/>
    <property type="match status" value="1"/>
</dbReference>
<dbReference type="AlphaFoldDB" id="A0A1V8SHU2"/>
<comment type="caution">
    <text evidence="5">The sequence shown here is derived from an EMBL/GenBank/DDBJ whole genome shotgun (WGS) entry which is preliminary data.</text>
</comment>
<proteinExistence type="predicted"/>
<dbReference type="EMBL" id="NAJO01000046">
    <property type="protein sequence ID" value="OQN98431.1"/>
    <property type="molecule type" value="Genomic_DNA"/>
</dbReference>
<dbReference type="PANTHER" id="PTHR11566">
    <property type="entry name" value="DYNAMIN"/>
    <property type="match status" value="1"/>
</dbReference>
<dbReference type="Proteomes" id="UP000192596">
    <property type="component" value="Unassembled WGS sequence"/>
</dbReference>
<evidence type="ECO:0000313" key="5">
    <source>
        <dbReference type="EMBL" id="OQN98431.1"/>
    </source>
</evidence>
<feature type="compositionally biased region" description="Polar residues" evidence="3">
    <location>
        <begin position="80"/>
        <end position="91"/>
    </location>
</feature>
<dbReference type="GO" id="GO:0005525">
    <property type="term" value="F:GTP binding"/>
    <property type="evidence" value="ECO:0007669"/>
    <property type="project" value="InterPro"/>
</dbReference>
<dbReference type="Pfam" id="PF01031">
    <property type="entry name" value="Dynamin_M"/>
    <property type="match status" value="1"/>
</dbReference>
<evidence type="ECO:0000256" key="1">
    <source>
        <dbReference type="ARBA" id="ARBA00022741"/>
    </source>
</evidence>
<dbReference type="InterPro" id="IPR022812">
    <property type="entry name" value="Dynamin"/>
</dbReference>
<feature type="domain" description="GED" evidence="4">
    <location>
        <begin position="803"/>
        <end position="895"/>
    </location>
</feature>
<dbReference type="GO" id="GO:0003924">
    <property type="term" value="F:GTPase activity"/>
    <property type="evidence" value="ECO:0007669"/>
    <property type="project" value="InterPro"/>
</dbReference>
<evidence type="ECO:0000256" key="3">
    <source>
        <dbReference type="SAM" id="MobiDB-lite"/>
    </source>
</evidence>
<protein>
    <recommendedName>
        <fullName evidence="4">GED domain-containing protein</fullName>
    </recommendedName>
</protein>
<gene>
    <name evidence="5" type="ORF">B0A48_15701</name>
</gene>
<keyword evidence="2" id="KW-0342">GTP-binding</keyword>
<dbReference type="InterPro" id="IPR027417">
    <property type="entry name" value="P-loop_NTPase"/>
</dbReference>
<dbReference type="SMART" id="SM00053">
    <property type="entry name" value="DYNc"/>
    <property type="match status" value="1"/>
</dbReference>
<dbReference type="OrthoDB" id="5061070at2759"/>
<dbReference type="GO" id="GO:0005737">
    <property type="term" value="C:cytoplasm"/>
    <property type="evidence" value="ECO:0007669"/>
    <property type="project" value="TreeGrafter"/>
</dbReference>
<dbReference type="InterPro" id="IPR020850">
    <property type="entry name" value="GED_dom"/>
</dbReference>
<dbReference type="InterPro" id="IPR045063">
    <property type="entry name" value="Dynamin_N"/>
</dbReference>
<dbReference type="Pfam" id="PF02212">
    <property type="entry name" value="GED"/>
    <property type="match status" value="1"/>
</dbReference>
<reference evidence="6" key="1">
    <citation type="submission" date="2017-03" db="EMBL/GenBank/DDBJ databases">
        <title>Genomes of endolithic fungi from Antarctica.</title>
        <authorList>
            <person name="Coleine C."/>
            <person name="Masonjones S."/>
            <person name="Stajich J.E."/>
        </authorList>
    </citation>
    <scope>NUCLEOTIDE SEQUENCE [LARGE SCALE GENOMIC DNA]</scope>
    <source>
        <strain evidence="6">CCFEE 5527</strain>
    </source>
</reference>
<dbReference type="GO" id="GO:0031623">
    <property type="term" value="P:receptor internalization"/>
    <property type="evidence" value="ECO:0007669"/>
    <property type="project" value="TreeGrafter"/>
</dbReference>
<dbReference type="GO" id="GO:0005874">
    <property type="term" value="C:microtubule"/>
    <property type="evidence" value="ECO:0007669"/>
    <property type="project" value="TreeGrafter"/>
</dbReference>
<dbReference type="STRING" id="1507870.A0A1V8SHU2"/>
<keyword evidence="6" id="KW-1185">Reference proteome</keyword>
<dbReference type="InterPro" id="IPR003130">
    <property type="entry name" value="GED"/>
</dbReference>
<dbReference type="Pfam" id="PF00350">
    <property type="entry name" value="Dynamin_N"/>
    <property type="match status" value="1"/>
</dbReference>